<evidence type="ECO:0000256" key="7">
    <source>
        <dbReference type="ARBA" id="ARBA00022691"/>
    </source>
</evidence>
<comment type="similarity">
    <text evidence="3">Belongs to the DPH1/DPH2 family. DPH1 subfamily.</text>
</comment>
<keyword evidence="16" id="KW-1185">Reference proteome</keyword>
<keyword evidence="10" id="KW-0411">Iron-sulfur</keyword>
<dbReference type="STRING" id="857967.G0QPQ1"/>
<keyword evidence="6" id="KW-0808">Transferase</keyword>
<dbReference type="eggNOG" id="KOG2648">
    <property type="taxonomic scope" value="Eukaryota"/>
</dbReference>
<dbReference type="EC" id="2.5.1.108" evidence="4"/>
<dbReference type="GO" id="GO:0051536">
    <property type="term" value="F:iron-sulfur cluster binding"/>
    <property type="evidence" value="ECO:0007669"/>
    <property type="project" value="UniProtKB-KW"/>
</dbReference>
<evidence type="ECO:0000256" key="11">
    <source>
        <dbReference type="ARBA" id="ARBA00031690"/>
    </source>
</evidence>
<dbReference type="GO" id="GO:0017183">
    <property type="term" value="P:protein histidyl modification to diphthamide"/>
    <property type="evidence" value="ECO:0007669"/>
    <property type="project" value="InterPro"/>
</dbReference>
<protein>
    <recommendedName>
        <fullName evidence="5">2-(3-amino-3-carboxypropyl)histidine synthase subunit 1</fullName>
        <ecNumber evidence="4">2.5.1.108</ecNumber>
    </recommendedName>
    <alternativeName>
        <fullName evidence="12">Diphthamide biosynthesis protein 1</fullName>
    </alternativeName>
    <alternativeName>
        <fullName evidence="13">Diphtheria toxin resistance protein 1</fullName>
    </alternativeName>
    <alternativeName>
        <fullName evidence="11">S-adenosyl-L-methionine:L-histidine 3-amino-3-carboxypropyltransferase 1</fullName>
    </alternativeName>
</protein>
<dbReference type="Gene3D" id="3.40.50.11840">
    <property type="entry name" value="Diphthamide synthesis DPH1/DPH2 domain 1"/>
    <property type="match status" value="1"/>
</dbReference>
<accession>G0QPQ1</accession>
<dbReference type="EMBL" id="GL983572">
    <property type="protein sequence ID" value="EGR32812.1"/>
    <property type="molecule type" value="Genomic_DNA"/>
</dbReference>
<evidence type="ECO:0000256" key="3">
    <source>
        <dbReference type="ARBA" id="ARBA00010173"/>
    </source>
</evidence>
<comment type="cofactor">
    <cofactor evidence="1">
        <name>[4Fe-4S] cluster</name>
        <dbReference type="ChEBI" id="CHEBI:49883"/>
    </cofactor>
</comment>
<evidence type="ECO:0000313" key="16">
    <source>
        <dbReference type="Proteomes" id="UP000008983"/>
    </source>
</evidence>
<dbReference type="InterPro" id="IPR016435">
    <property type="entry name" value="DPH1/DPH2"/>
</dbReference>
<dbReference type="GeneID" id="14908978"/>
<keyword evidence="7" id="KW-0949">S-adenosyl-L-methionine</keyword>
<dbReference type="PANTHER" id="PTHR10762:SF1">
    <property type="entry name" value="2-(3-AMINO-3-CARBOXYPROPYL)HISTIDINE SYNTHASE SUBUNIT 1"/>
    <property type="match status" value="1"/>
</dbReference>
<dbReference type="NCBIfam" id="TIGR00322">
    <property type="entry name" value="diphth2_R"/>
    <property type="match status" value="1"/>
</dbReference>
<evidence type="ECO:0000256" key="14">
    <source>
        <dbReference type="ARBA" id="ARBA00048403"/>
    </source>
</evidence>
<evidence type="ECO:0000256" key="5">
    <source>
        <dbReference type="ARBA" id="ARBA00021915"/>
    </source>
</evidence>
<dbReference type="InterPro" id="IPR042263">
    <property type="entry name" value="DPH1/DPH2_1"/>
</dbReference>
<dbReference type="RefSeq" id="XP_004036798.1">
    <property type="nucleotide sequence ID" value="XM_004036750.1"/>
</dbReference>
<dbReference type="OrthoDB" id="1649088at2759"/>
<name>G0QPQ1_ICHMU</name>
<evidence type="ECO:0000256" key="9">
    <source>
        <dbReference type="ARBA" id="ARBA00023004"/>
    </source>
</evidence>
<dbReference type="PANTHER" id="PTHR10762">
    <property type="entry name" value="DIPHTHAMIDE BIOSYNTHESIS PROTEIN"/>
    <property type="match status" value="1"/>
</dbReference>
<dbReference type="Pfam" id="PF01866">
    <property type="entry name" value="Diphthamide_syn"/>
    <property type="match status" value="1"/>
</dbReference>
<evidence type="ECO:0000256" key="8">
    <source>
        <dbReference type="ARBA" id="ARBA00022723"/>
    </source>
</evidence>
<evidence type="ECO:0000256" key="6">
    <source>
        <dbReference type="ARBA" id="ARBA00022679"/>
    </source>
</evidence>
<keyword evidence="9" id="KW-0408">Iron</keyword>
<evidence type="ECO:0000256" key="13">
    <source>
        <dbReference type="ARBA" id="ARBA00032789"/>
    </source>
</evidence>
<dbReference type="FunFam" id="3.40.50.11840:FF:000001">
    <property type="entry name" value="2-(3-amino-3-carboxypropyl)histidine synthase subunit 1"/>
    <property type="match status" value="1"/>
</dbReference>
<evidence type="ECO:0000256" key="4">
    <source>
        <dbReference type="ARBA" id="ARBA00012221"/>
    </source>
</evidence>
<keyword evidence="8" id="KW-0479">Metal-binding</keyword>
<comment type="catalytic activity">
    <reaction evidence="14">
        <text>L-histidyl-[translation elongation factor 2] + S-adenosyl-L-methionine = 2-[(3S)-amino-3-carboxypropyl]-L-histidyl-[translation elongation factor 2] + S-methyl-5'-thioadenosine + H(+)</text>
        <dbReference type="Rhea" id="RHEA:36783"/>
        <dbReference type="Rhea" id="RHEA-COMP:9748"/>
        <dbReference type="Rhea" id="RHEA-COMP:9749"/>
        <dbReference type="ChEBI" id="CHEBI:15378"/>
        <dbReference type="ChEBI" id="CHEBI:17509"/>
        <dbReference type="ChEBI" id="CHEBI:29979"/>
        <dbReference type="ChEBI" id="CHEBI:59789"/>
        <dbReference type="ChEBI" id="CHEBI:73995"/>
        <dbReference type="EC" id="2.5.1.108"/>
    </reaction>
</comment>
<evidence type="ECO:0000256" key="2">
    <source>
        <dbReference type="ARBA" id="ARBA00005156"/>
    </source>
</evidence>
<dbReference type="GO" id="GO:0046872">
    <property type="term" value="F:metal ion binding"/>
    <property type="evidence" value="ECO:0007669"/>
    <property type="project" value="UniProtKB-KW"/>
</dbReference>
<proteinExistence type="inferred from homology"/>
<sequence length="259" mass="31069">MQQQLQNREDSKVQVFQKPIKKYINQVNKNQIKTRKLIHFQKIPDEILNNQFLNEAIKILPSHYNFEIHKSIWRITETKEQLKKESIIVTLQFPEGLMLFACLISDILQNFSKCECIILADVTYGACCVDDLGSKELNANLLIHYGHSCLIPINETCIKTLYVFVEIQIDIDHWLQTIYLNFKIKTNQYILWEQFNLIKQCSKRKQFQKKKVIKQLCLKKNQEVQVKFQDVHLLKYLFKIIRKILCYFYVMEDFIWKQQ</sequence>
<dbReference type="GO" id="GO:0090560">
    <property type="term" value="F:2-(3-amino-3-carboxypropyl)histidine synthase activity"/>
    <property type="evidence" value="ECO:0007669"/>
    <property type="project" value="UniProtKB-EC"/>
</dbReference>
<dbReference type="Proteomes" id="UP000008983">
    <property type="component" value="Unassembled WGS sequence"/>
</dbReference>
<evidence type="ECO:0000256" key="1">
    <source>
        <dbReference type="ARBA" id="ARBA00001966"/>
    </source>
</evidence>
<evidence type="ECO:0000313" key="15">
    <source>
        <dbReference type="EMBL" id="EGR32812.1"/>
    </source>
</evidence>
<gene>
    <name evidence="15" type="ORF">IMG5_070110</name>
</gene>
<organism evidence="15 16">
    <name type="scientific">Ichthyophthirius multifiliis</name>
    <name type="common">White spot disease agent</name>
    <name type="synonym">Ich</name>
    <dbReference type="NCBI Taxonomy" id="5932"/>
    <lineage>
        <taxon>Eukaryota</taxon>
        <taxon>Sar</taxon>
        <taxon>Alveolata</taxon>
        <taxon>Ciliophora</taxon>
        <taxon>Intramacronucleata</taxon>
        <taxon>Oligohymenophorea</taxon>
        <taxon>Hymenostomatida</taxon>
        <taxon>Ophryoglenina</taxon>
        <taxon>Ichthyophthirius</taxon>
    </lineage>
</organism>
<comment type="pathway">
    <text evidence="2">Protein modification; peptidyl-diphthamide biosynthesis.</text>
</comment>
<evidence type="ECO:0000256" key="10">
    <source>
        <dbReference type="ARBA" id="ARBA00023014"/>
    </source>
</evidence>
<dbReference type="InParanoid" id="G0QPQ1"/>
<dbReference type="SFLD" id="SFLDS00032">
    <property type="entry name" value="Radical_SAM_3-amino-3-carboxyp"/>
    <property type="match status" value="1"/>
</dbReference>
<evidence type="ECO:0000256" key="12">
    <source>
        <dbReference type="ARBA" id="ARBA00032574"/>
    </source>
</evidence>
<dbReference type="AlphaFoldDB" id="G0QPQ1"/>
<reference evidence="15 16" key="1">
    <citation type="submission" date="2011-07" db="EMBL/GenBank/DDBJ databases">
        <authorList>
            <person name="Coyne R."/>
            <person name="Brami D."/>
            <person name="Johnson J."/>
            <person name="Hostetler J."/>
            <person name="Hannick L."/>
            <person name="Clark T."/>
            <person name="Cassidy-Hanley D."/>
            <person name="Inman J."/>
        </authorList>
    </citation>
    <scope>NUCLEOTIDE SEQUENCE [LARGE SCALE GENOMIC DNA]</scope>
    <source>
        <strain evidence="15 16">G5</strain>
    </source>
</reference>